<protein>
    <recommendedName>
        <fullName evidence="4">DUF4405 domain-containing protein</fullName>
    </recommendedName>
</protein>
<keyword evidence="1" id="KW-0472">Membrane</keyword>
<feature type="transmembrane region" description="Helical" evidence="1">
    <location>
        <begin position="12"/>
        <end position="28"/>
    </location>
</feature>
<keyword evidence="1" id="KW-0812">Transmembrane</keyword>
<keyword evidence="1" id="KW-1133">Transmembrane helix</keyword>
<name>A0A4Z0V3N4_9BACT</name>
<dbReference type="GeneID" id="82150973"/>
<accession>A0A4Z0V3N4</accession>
<sequence>MKKITKLKICNWSLLPLTVAILISGIQLEATHSIGLTSVWIHILIGVLFIGMATYHVYLHFGKSNWFSKFSKQKSKVTRILWWVALVTLISGIAAMIHWVTTFTHATIGGVHGKLGFLMIILSIGHITKRIKFFKSKKKMALPSPGKASL</sequence>
<reference evidence="2 3" key="1">
    <citation type="submission" date="2019-02" db="EMBL/GenBank/DDBJ databases">
        <title>Isolation and identification of novel species under the genus Muribaculum.</title>
        <authorList>
            <person name="Miyake S."/>
            <person name="Ding Y."/>
            <person name="Low A."/>
            <person name="Soh M."/>
            <person name="Seedorf H."/>
        </authorList>
    </citation>
    <scope>NUCLEOTIDE SEQUENCE [LARGE SCALE GENOMIC DNA]</scope>
    <source>
        <strain evidence="2 3">TLL-A3</strain>
    </source>
</reference>
<proteinExistence type="predicted"/>
<feature type="transmembrane region" description="Helical" evidence="1">
    <location>
        <begin position="106"/>
        <end position="128"/>
    </location>
</feature>
<feature type="transmembrane region" description="Helical" evidence="1">
    <location>
        <begin position="80"/>
        <end position="100"/>
    </location>
</feature>
<gene>
    <name evidence="2" type="ORF">EZ315_14365</name>
</gene>
<keyword evidence="3" id="KW-1185">Reference proteome</keyword>
<evidence type="ECO:0000313" key="2">
    <source>
        <dbReference type="EMBL" id="TGG37000.1"/>
    </source>
</evidence>
<comment type="caution">
    <text evidence="2">The sequence shown here is derived from an EMBL/GenBank/DDBJ whole genome shotgun (WGS) entry which is preliminary data.</text>
</comment>
<dbReference type="Proteomes" id="UP000297635">
    <property type="component" value="Unassembled WGS sequence"/>
</dbReference>
<organism evidence="2 3">
    <name type="scientific">Duncaniella freteri</name>
    <dbReference type="NCBI Taxonomy" id="2530391"/>
    <lineage>
        <taxon>Bacteria</taxon>
        <taxon>Pseudomonadati</taxon>
        <taxon>Bacteroidota</taxon>
        <taxon>Bacteroidia</taxon>
        <taxon>Bacteroidales</taxon>
        <taxon>Muribaculaceae</taxon>
        <taxon>Duncaniella</taxon>
    </lineage>
</organism>
<dbReference type="EMBL" id="SJSA01000002">
    <property type="protein sequence ID" value="TGG37000.1"/>
    <property type="molecule type" value="Genomic_DNA"/>
</dbReference>
<evidence type="ECO:0000256" key="1">
    <source>
        <dbReference type="SAM" id="Phobius"/>
    </source>
</evidence>
<evidence type="ECO:0000313" key="3">
    <source>
        <dbReference type="Proteomes" id="UP000297635"/>
    </source>
</evidence>
<dbReference type="RefSeq" id="WP_135472693.1">
    <property type="nucleotide sequence ID" value="NZ_CASCNC010000071.1"/>
</dbReference>
<dbReference type="AlphaFoldDB" id="A0A4Z0V3N4"/>
<evidence type="ECO:0008006" key="4">
    <source>
        <dbReference type="Google" id="ProtNLM"/>
    </source>
</evidence>
<feature type="transmembrane region" description="Helical" evidence="1">
    <location>
        <begin position="40"/>
        <end position="59"/>
    </location>
</feature>